<dbReference type="AlphaFoldDB" id="A0AA38S4P2"/>
<dbReference type="InterPro" id="IPR036291">
    <property type="entry name" value="NAD(P)-bd_dom_sf"/>
</dbReference>
<sequence length="340" mass="36635">MVPLPQVIASNERIAPTFPHGLVAVFVGGTSGVGEYTLKAFAKYSSKPRVYFIGRSQEAADRIIAECKELNPGGYFEFIKADVSLLKNVDDVCRQIKAKETTINILFQSQGSMGFEATTSEGLPLAAGLIMHSRTRFIINLLPLLQKASFLRRVVSVLAATCEGPIDTGNIPGKGFALIKWRNQAASVQTLLLEEAARRAPDVSFVHDAPGVVKGGISRDAQGIRMAITLAISSLLRPLIETPPAECGQYHLFFATSARFTPREGAVDATGVPLEEGLDVAKGSDGQAGSGIYTIDNRGESAPPKVYQLLAEMRENGTAEKVWDYVSADFKRITGTEFAL</sequence>
<comment type="caution">
    <text evidence="2">The sequence shown here is derived from an EMBL/GenBank/DDBJ whole genome shotgun (WGS) entry which is preliminary data.</text>
</comment>
<evidence type="ECO:0000256" key="1">
    <source>
        <dbReference type="ARBA" id="ARBA00023002"/>
    </source>
</evidence>
<dbReference type="PANTHER" id="PTHR47534">
    <property type="entry name" value="YALI0E05731P"/>
    <property type="match status" value="1"/>
</dbReference>
<accession>A0AA38S4P2</accession>
<dbReference type="Gene3D" id="3.40.50.720">
    <property type="entry name" value="NAD(P)-binding Rossmann-like Domain"/>
    <property type="match status" value="1"/>
</dbReference>
<dbReference type="EMBL" id="JANBVO010000002">
    <property type="protein sequence ID" value="KAJ9156210.1"/>
    <property type="molecule type" value="Genomic_DNA"/>
</dbReference>
<dbReference type="Pfam" id="PF00106">
    <property type="entry name" value="adh_short"/>
    <property type="match status" value="1"/>
</dbReference>
<evidence type="ECO:0000313" key="3">
    <source>
        <dbReference type="Proteomes" id="UP001174694"/>
    </source>
</evidence>
<reference evidence="2" key="1">
    <citation type="submission" date="2022-07" db="EMBL/GenBank/DDBJ databases">
        <title>Fungi with potential for degradation of polypropylene.</title>
        <authorList>
            <person name="Gostincar C."/>
        </authorList>
    </citation>
    <scope>NUCLEOTIDE SEQUENCE</scope>
    <source>
        <strain evidence="2">EXF-13308</strain>
    </source>
</reference>
<organism evidence="2 3">
    <name type="scientific">Pleurostoma richardsiae</name>
    <dbReference type="NCBI Taxonomy" id="41990"/>
    <lineage>
        <taxon>Eukaryota</taxon>
        <taxon>Fungi</taxon>
        <taxon>Dikarya</taxon>
        <taxon>Ascomycota</taxon>
        <taxon>Pezizomycotina</taxon>
        <taxon>Sordariomycetes</taxon>
        <taxon>Sordariomycetidae</taxon>
        <taxon>Calosphaeriales</taxon>
        <taxon>Pleurostomataceae</taxon>
        <taxon>Pleurostoma</taxon>
    </lineage>
</organism>
<dbReference type="PANTHER" id="PTHR47534:SF3">
    <property type="entry name" value="ALCOHOL DEHYDROGENASE-LIKE C-TERMINAL DOMAIN-CONTAINING PROTEIN"/>
    <property type="match status" value="1"/>
</dbReference>
<dbReference type="Proteomes" id="UP001174694">
    <property type="component" value="Unassembled WGS sequence"/>
</dbReference>
<dbReference type="SUPFAM" id="SSF51735">
    <property type="entry name" value="NAD(P)-binding Rossmann-fold domains"/>
    <property type="match status" value="1"/>
</dbReference>
<keyword evidence="3" id="KW-1185">Reference proteome</keyword>
<gene>
    <name evidence="2" type="ORF">NKR23_g969</name>
</gene>
<keyword evidence="1" id="KW-0560">Oxidoreductase</keyword>
<dbReference type="GO" id="GO:0016491">
    <property type="term" value="F:oxidoreductase activity"/>
    <property type="evidence" value="ECO:0007669"/>
    <property type="project" value="UniProtKB-KW"/>
</dbReference>
<dbReference type="InterPro" id="IPR052228">
    <property type="entry name" value="Sec_Metab_Biosynth_Oxidored"/>
</dbReference>
<dbReference type="InterPro" id="IPR002347">
    <property type="entry name" value="SDR_fam"/>
</dbReference>
<proteinExistence type="predicted"/>
<protein>
    <submittedName>
        <fullName evidence="2">Short-chain dehydrogenases/reductase</fullName>
    </submittedName>
</protein>
<evidence type="ECO:0000313" key="2">
    <source>
        <dbReference type="EMBL" id="KAJ9156210.1"/>
    </source>
</evidence>
<name>A0AA38S4P2_9PEZI</name>